<feature type="region of interest" description="Disordered" evidence="1">
    <location>
        <begin position="81"/>
        <end position="152"/>
    </location>
</feature>
<dbReference type="SUPFAM" id="SSF53623">
    <property type="entry name" value="MurD-like peptide ligases, catalytic domain"/>
    <property type="match status" value="1"/>
</dbReference>
<dbReference type="Pfam" id="PF02875">
    <property type="entry name" value="Mur_ligase_C"/>
    <property type="match status" value="1"/>
</dbReference>
<feature type="compositionally biased region" description="Basic and acidic residues" evidence="1">
    <location>
        <begin position="383"/>
        <end position="392"/>
    </location>
</feature>
<dbReference type="GO" id="GO:0005524">
    <property type="term" value="F:ATP binding"/>
    <property type="evidence" value="ECO:0007669"/>
    <property type="project" value="InterPro"/>
</dbReference>
<evidence type="ECO:0000256" key="1">
    <source>
        <dbReference type="SAM" id="MobiDB-lite"/>
    </source>
</evidence>
<feature type="domain" description="Mur ligase C-terminal" evidence="2">
    <location>
        <begin position="854"/>
        <end position="1015"/>
    </location>
</feature>
<dbReference type="Gene3D" id="3.90.190.20">
    <property type="entry name" value="Mur ligase, C-terminal domain"/>
    <property type="match status" value="1"/>
</dbReference>
<dbReference type="PANTHER" id="PTHR23135:SF4">
    <property type="entry name" value="UDP-N-ACETYLMURAMOYL-L-ALANYL-D-GLUTAMATE--2,6-DIAMINOPIMELATE LIGASE MURE HOMOLOG, CHLOROPLASTIC"/>
    <property type="match status" value="1"/>
</dbReference>
<dbReference type="PANTHER" id="PTHR23135">
    <property type="entry name" value="MUR LIGASE FAMILY MEMBER"/>
    <property type="match status" value="1"/>
</dbReference>
<feature type="compositionally biased region" description="Polar residues" evidence="1">
    <location>
        <begin position="87"/>
        <end position="98"/>
    </location>
</feature>
<feature type="compositionally biased region" description="Basic and acidic residues" evidence="1">
    <location>
        <begin position="358"/>
        <end position="369"/>
    </location>
</feature>
<reference evidence="4 5" key="1">
    <citation type="journal article" date="2024" name="Nat. Commun.">
        <title>Phylogenomics reveals the evolutionary origins of lichenization in chlorophyte algae.</title>
        <authorList>
            <person name="Puginier C."/>
            <person name="Libourel C."/>
            <person name="Otte J."/>
            <person name="Skaloud P."/>
            <person name="Haon M."/>
            <person name="Grisel S."/>
            <person name="Petersen M."/>
            <person name="Berrin J.G."/>
            <person name="Delaux P.M."/>
            <person name="Dal Grande F."/>
            <person name="Keller J."/>
        </authorList>
    </citation>
    <scope>NUCLEOTIDE SEQUENCE [LARGE SCALE GENOMIC DNA]</scope>
    <source>
        <strain evidence="4 5">SAG 2523</strain>
    </source>
</reference>
<feature type="compositionally biased region" description="Acidic residues" evidence="1">
    <location>
        <begin position="294"/>
        <end position="314"/>
    </location>
</feature>
<evidence type="ECO:0000313" key="4">
    <source>
        <dbReference type="EMBL" id="KAK9868995.1"/>
    </source>
</evidence>
<feature type="domain" description="Mur ligase central" evidence="3">
    <location>
        <begin position="593"/>
        <end position="831"/>
    </location>
</feature>
<dbReference type="InterPro" id="IPR036565">
    <property type="entry name" value="Mur-like_cat_sf"/>
</dbReference>
<dbReference type="InterPro" id="IPR036615">
    <property type="entry name" value="Mur_ligase_C_dom_sf"/>
</dbReference>
<dbReference type="Proteomes" id="UP001485043">
    <property type="component" value="Unassembled WGS sequence"/>
</dbReference>
<dbReference type="EMBL" id="JALJOV010000003">
    <property type="protein sequence ID" value="KAK9868995.1"/>
    <property type="molecule type" value="Genomic_DNA"/>
</dbReference>
<name>A0AAW1TKG6_9CHLO</name>
<dbReference type="SUPFAM" id="SSF53244">
    <property type="entry name" value="MurD-like peptide ligases, peptide-binding domain"/>
    <property type="match status" value="1"/>
</dbReference>
<feature type="region of interest" description="Disordered" evidence="1">
    <location>
        <begin position="291"/>
        <end position="314"/>
    </location>
</feature>
<protein>
    <submittedName>
        <fullName evidence="4">Uncharacterized protein</fullName>
    </submittedName>
</protein>
<comment type="caution">
    <text evidence="4">The sequence shown here is derived from an EMBL/GenBank/DDBJ whole genome shotgun (WGS) entry which is preliminary data.</text>
</comment>
<dbReference type="GO" id="GO:0016881">
    <property type="term" value="F:acid-amino acid ligase activity"/>
    <property type="evidence" value="ECO:0007669"/>
    <property type="project" value="InterPro"/>
</dbReference>
<dbReference type="InterPro" id="IPR004101">
    <property type="entry name" value="Mur_ligase_C"/>
</dbReference>
<dbReference type="InterPro" id="IPR013221">
    <property type="entry name" value="Mur_ligase_cen"/>
</dbReference>
<proteinExistence type="predicted"/>
<dbReference type="Gene3D" id="3.40.1190.10">
    <property type="entry name" value="Mur-like, catalytic domain"/>
    <property type="match status" value="1"/>
</dbReference>
<keyword evidence="5" id="KW-1185">Reference proteome</keyword>
<dbReference type="AlphaFoldDB" id="A0AAW1TKG6"/>
<feature type="region of interest" description="Disordered" evidence="1">
    <location>
        <begin position="328"/>
        <end position="416"/>
    </location>
</feature>
<evidence type="ECO:0000259" key="2">
    <source>
        <dbReference type="Pfam" id="PF02875"/>
    </source>
</evidence>
<accession>A0AAW1TKG6</accession>
<dbReference type="Pfam" id="PF08245">
    <property type="entry name" value="Mur_ligase_M"/>
    <property type="match status" value="1"/>
</dbReference>
<evidence type="ECO:0000313" key="5">
    <source>
        <dbReference type="Proteomes" id="UP001485043"/>
    </source>
</evidence>
<organism evidence="4 5">
    <name type="scientific">Apatococcus fuscideae</name>
    <dbReference type="NCBI Taxonomy" id="2026836"/>
    <lineage>
        <taxon>Eukaryota</taxon>
        <taxon>Viridiplantae</taxon>
        <taxon>Chlorophyta</taxon>
        <taxon>core chlorophytes</taxon>
        <taxon>Trebouxiophyceae</taxon>
        <taxon>Chlorellales</taxon>
        <taxon>Chlorellaceae</taxon>
        <taxon>Apatococcus</taxon>
    </lineage>
</organism>
<evidence type="ECO:0000259" key="3">
    <source>
        <dbReference type="Pfam" id="PF08245"/>
    </source>
</evidence>
<sequence length="1104" mass="121322">MLLSCNPFGVPAALHFHKPTLSAPQVAASSGLGRRAPHQSHVLFAEPYSRRHCRSCQANAGKQLLADTRFLSRDTVHTAAWPRKSGSRQSSLGNSFSRKTWPGPVFQLGTAAQARQDDDEDDPALESDSFDDDVPPAGAAQGNPAVPGDDLDALIDDMEDELPGLERARNPVQYPDDMPEMPQREFPEPPLRAMTLNELMLKAELPAVEGPGGDTLVCGLAMTPGHVLGGSLFFSLPGSEFGNELGVYTAAYYDASVVLAEHDFSYDDEERQEVYTKIDLMEGEMKSIIATEQITDDEPDTAGPEDDALGGEEEDLDDAGEFAARELLGEEDASEEPALTTDYLDDPEYTVDPPGQQRKAEAAEAKRAEEGEDADPPSSELPASRDDPRDTFLDDGEAESGSGAEEAAGPSYDGSDLFWAIGEFAPQAALQGAIHTEGVSPDTPQIRFPDKSEIDNERIFDANDLMKTIENPNLPLMMNIGDPNDGEMRFGDGILTASPAGAFVDPESPEMQEEEDVLETLTDAEEGEEYEDEEDEDEDIQMARDDADVPFSQEELRENFPPVVQIEGSGLKVHQLAKAFYDDPSSAMTTIGVAGAAGKTTLTWLIRGMFEEHQQLTGVMGSLDYSLELTKLDQMGDIWEPEVSAPGEDDREHSAPFHIVPWVGKYSVDESTPDACTMQRVLAGMRDRGAEVAVIECEVDAMAQGSCDGLDLDVAIFNNFYEDKAQELGLTNEEYRHRMGTIFRALSQPSRQRAIINIDSPYADEFRRYASRVPVVTFAVNDKEADVSVADVKFSLYETEMKLSTPVGTAHIITGLLGRQNVQNILAAVATGLALDLSLAEIITGIEATGFIPGRSALVDEMQEYSVVVDGARTPLALSRLLDNMRECGPKRIWLVFGCQGEMDEAIRPLMGEIAHYKADIVILTSDNPRRELPQDIINGIISGYPEDMRELNANCDIDGGFLQDQGWVDETEREFVWYWGERWRRYVCEDRFTAIRWAISTAQERDMVIIAGKGSEDFQEVASQLPDGNWAMLRGWFNDHSEARAAILATANLQAFGSEHDRSDLPWVDVGERESRFWDRLAKMRETRAGTPATAAGMGRSIV</sequence>
<gene>
    <name evidence="4" type="ORF">WJX84_006576</name>
</gene>
<feature type="compositionally biased region" description="Low complexity" evidence="1">
    <location>
        <begin position="399"/>
        <end position="409"/>
    </location>
</feature>
<feature type="compositionally biased region" description="Acidic residues" evidence="1">
    <location>
        <begin position="117"/>
        <end position="134"/>
    </location>
</feature>